<dbReference type="InterPro" id="IPR033718">
    <property type="entry name" value="DAGK_prok"/>
</dbReference>
<comment type="subcellular location">
    <subcellularLocation>
        <location evidence="1 24">Cell inner membrane</location>
        <topology evidence="1 24">Multi-pass membrane protein</topology>
    </subcellularLocation>
</comment>
<feature type="binding site" evidence="23">
    <location>
        <position position="107"/>
    </location>
    <ligand>
        <name>a divalent metal cation</name>
        <dbReference type="ChEBI" id="CHEBI:60240"/>
    </ligand>
</feature>
<evidence type="ECO:0000256" key="4">
    <source>
        <dbReference type="ARBA" id="ARBA00017575"/>
    </source>
</evidence>
<keyword evidence="19 24" id="KW-1208">Phospholipid metabolism</keyword>
<evidence type="ECO:0000256" key="12">
    <source>
        <dbReference type="ARBA" id="ARBA00022777"/>
    </source>
</evidence>
<keyword evidence="15 24" id="KW-1133">Transmembrane helix</keyword>
<evidence type="ECO:0000256" key="14">
    <source>
        <dbReference type="ARBA" id="ARBA00022842"/>
    </source>
</evidence>
<keyword evidence="13 22" id="KW-0067">ATP-binding</keyword>
<comment type="catalytic activity">
    <reaction evidence="24">
        <text>a 1,2-diacyl-sn-glycerol + ATP = a 1,2-diacyl-sn-glycero-3-phosphate + ADP + H(+)</text>
        <dbReference type="Rhea" id="RHEA:10272"/>
        <dbReference type="ChEBI" id="CHEBI:15378"/>
        <dbReference type="ChEBI" id="CHEBI:17815"/>
        <dbReference type="ChEBI" id="CHEBI:30616"/>
        <dbReference type="ChEBI" id="CHEBI:58608"/>
        <dbReference type="ChEBI" id="CHEBI:456216"/>
        <dbReference type="EC" id="2.7.1.107"/>
    </reaction>
</comment>
<evidence type="ECO:0000256" key="7">
    <source>
        <dbReference type="ARBA" id="ARBA00022519"/>
    </source>
</evidence>
<sequence length="153" mass="16919">MTTPPMNQHDPRPPADAAVPAHGLADIHAANPQKSRTGLTRVWHAAGYSLQGLRAGWGEKAFRMEAILALLMLPASFWLARDWRDWALLITPVFLVLIAELLNTGIEMAMDRFGPEWHVLAKKAKDMGSAAVFLALVLCAAVWLPALYERLLK</sequence>
<dbReference type="EC" id="2.7.1.107" evidence="3 24"/>
<dbReference type="PANTHER" id="PTHR34299">
    <property type="entry name" value="DIACYLGLYCEROL KINASE"/>
    <property type="match status" value="1"/>
</dbReference>
<evidence type="ECO:0000256" key="17">
    <source>
        <dbReference type="ARBA" id="ARBA00023136"/>
    </source>
</evidence>
<dbReference type="AlphaFoldDB" id="A0AAW4XUA3"/>
<evidence type="ECO:0000256" key="19">
    <source>
        <dbReference type="ARBA" id="ARBA00023264"/>
    </source>
</evidence>
<feature type="transmembrane region" description="Helical" evidence="24">
    <location>
        <begin position="127"/>
        <end position="148"/>
    </location>
</feature>
<evidence type="ECO:0000256" key="13">
    <source>
        <dbReference type="ARBA" id="ARBA00022840"/>
    </source>
</evidence>
<organism evidence="25 26">
    <name type="scientific">Comamonas koreensis</name>
    <dbReference type="NCBI Taxonomy" id="160825"/>
    <lineage>
        <taxon>Bacteria</taxon>
        <taxon>Pseudomonadati</taxon>
        <taxon>Pseudomonadota</taxon>
        <taxon>Betaproteobacteria</taxon>
        <taxon>Burkholderiales</taxon>
        <taxon>Comamonadaceae</taxon>
        <taxon>Comamonas</taxon>
    </lineage>
</organism>
<keyword evidence="6" id="KW-0444">Lipid biosynthesis</keyword>
<accession>A0AAW4XUA3</accession>
<evidence type="ECO:0000256" key="3">
    <source>
        <dbReference type="ARBA" id="ARBA00012133"/>
    </source>
</evidence>
<dbReference type="InterPro" id="IPR000829">
    <property type="entry name" value="DAGK"/>
</dbReference>
<dbReference type="GO" id="GO:0006654">
    <property type="term" value="P:phosphatidic acid biosynthetic process"/>
    <property type="evidence" value="ECO:0007669"/>
    <property type="project" value="InterPro"/>
</dbReference>
<keyword evidence="18" id="KW-0594">Phospholipid biosynthesis</keyword>
<evidence type="ECO:0000256" key="20">
    <source>
        <dbReference type="PIRSR" id="PIRSR600829-1"/>
    </source>
</evidence>
<feature type="transmembrane region" description="Helical" evidence="24">
    <location>
        <begin position="61"/>
        <end position="80"/>
    </location>
</feature>
<evidence type="ECO:0000256" key="21">
    <source>
        <dbReference type="PIRSR" id="PIRSR600829-2"/>
    </source>
</evidence>
<feature type="binding site" evidence="22">
    <location>
        <position position="41"/>
    </location>
    <ligand>
        <name>ATP</name>
        <dbReference type="ChEBI" id="CHEBI:30616"/>
    </ligand>
</feature>
<feature type="binding site" evidence="21">
    <location>
        <position position="41"/>
    </location>
    <ligand>
        <name>substrate</name>
    </ligand>
</feature>
<evidence type="ECO:0000256" key="23">
    <source>
        <dbReference type="PIRSR" id="PIRSR600829-4"/>
    </source>
</evidence>
<comment type="function">
    <text evidence="24">Catalyzes the ATP-dependent phosphorylation of sn-l,2-diacylglycerol (DAG) to phosphatidic acid. Involved in the recycling of diacylglycerol produced as a by-product during membrane-derived oligosaccharide (MDO) biosynthesis.</text>
</comment>
<feature type="binding site" evidence="22">
    <location>
        <position position="107"/>
    </location>
    <ligand>
        <name>ATP</name>
        <dbReference type="ChEBI" id="CHEBI:30616"/>
    </ligand>
</feature>
<keyword evidence="9 24" id="KW-0812">Transmembrane</keyword>
<dbReference type="GO" id="GO:0005524">
    <property type="term" value="F:ATP binding"/>
    <property type="evidence" value="ECO:0007669"/>
    <property type="project" value="UniProtKB-KW"/>
</dbReference>
<keyword evidence="26" id="KW-1185">Reference proteome</keyword>
<dbReference type="InterPro" id="IPR036945">
    <property type="entry name" value="DAGK_sf"/>
</dbReference>
<evidence type="ECO:0000256" key="24">
    <source>
        <dbReference type="RuleBase" id="RU363065"/>
    </source>
</evidence>
<keyword evidence="14 23" id="KW-0460">Magnesium</keyword>
<keyword evidence="10 23" id="KW-0479">Metal-binding</keyword>
<evidence type="ECO:0000256" key="6">
    <source>
        <dbReference type="ARBA" id="ARBA00022516"/>
    </source>
</evidence>
<dbReference type="EMBL" id="JAJNCT010000007">
    <property type="protein sequence ID" value="MCD2164980.1"/>
    <property type="molecule type" value="Genomic_DNA"/>
</dbReference>
<feature type="binding site" evidence="22">
    <location>
        <begin position="125"/>
        <end position="126"/>
    </location>
    <ligand>
        <name>ATP</name>
        <dbReference type="ChEBI" id="CHEBI:30616"/>
    </ligand>
</feature>
<evidence type="ECO:0000256" key="11">
    <source>
        <dbReference type="ARBA" id="ARBA00022741"/>
    </source>
</evidence>
<comment type="caution">
    <text evidence="25">The sequence shown here is derived from an EMBL/GenBank/DDBJ whole genome shotgun (WGS) entry which is preliminary data.</text>
</comment>
<gene>
    <name evidence="25" type="ORF">LPW39_07530</name>
</gene>
<dbReference type="Proteomes" id="UP001199260">
    <property type="component" value="Unassembled WGS sequence"/>
</dbReference>
<reference evidence="25 26" key="1">
    <citation type="submission" date="2021-11" db="EMBL/GenBank/DDBJ databases">
        <title>Genome sequence.</title>
        <authorList>
            <person name="Sun Q."/>
        </authorList>
    </citation>
    <scope>NUCLEOTIDE SEQUENCE [LARGE SCALE GENOMIC DNA]</scope>
    <source>
        <strain evidence="25 26">KCTC 12005</strain>
    </source>
</reference>
<dbReference type="GO" id="GO:0005886">
    <property type="term" value="C:plasma membrane"/>
    <property type="evidence" value="ECO:0007669"/>
    <property type="project" value="UniProtKB-SubCell"/>
</dbReference>
<name>A0AAW4XUA3_9BURK</name>
<keyword evidence="8 24" id="KW-0808">Transferase</keyword>
<dbReference type="GO" id="GO:0004143">
    <property type="term" value="F:ATP-dependent diacylglycerol kinase activity"/>
    <property type="evidence" value="ECO:0007669"/>
    <property type="project" value="UniProtKB-EC"/>
</dbReference>
<evidence type="ECO:0000256" key="22">
    <source>
        <dbReference type="PIRSR" id="PIRSR600829-3"/>
    </source>
</evidence>
<dbReference type="GO" id="GO:0046872">
    <property type="term" value="F:metal ion binding"/>
    <property type="evidence" value="ECO:0007669"/>
    <property type="project" value="UniProtKB-KW"/>
</dbReference>
<feature type="binding site" evidence="22">
    <location>
        <position position="48"/>
    </location>
    <ligand>
        <name>ATP</name>
        <dbReference type="ChEBI" id="CHEBI:30616"/>
    </ligand>
</feature>
<feature type="binding site" evidence="23">
    <location>
        <position position="59"/>
    </location>
    <ligand>
        <name>a divalent metal cation</name>
        <dbReference type="ChEBI" id="CHEBI:60240"/>
    </ligand>
</feature>
<keyword evidence="17 24" id="KW-0472">Membrane</keyword>
<keyword evidence="5" id="KW-1003">Cell membrane</keyword>
<feature type="binding site" evidence="22">
    <location>
        <position position="59"/>
    </location>
    <ligand>
        <name>ATP</name>
        <dbReference type="ChEBI" id="CHEBI:30616"/>
    </ligand>
</feature>
<evidence type="ECO:0000256" key="1">
    <source>
        <dbReference type="ARBA" id="ARBA00004429"/>
    </source>
</evidence>
<dbReference type="Gene3D" id="1.10.287.3610">
    <property type="match status" value="1"/>
</dbReference>
<evidence type="ECO:0000313" key="25">
    <source>
        <dbReference type="EMBL" id="MCD2164980.1"/>
    </source>
</evidence>
<proteinExistence type="inferred from homology"/>
<feature type="binding site" evidence="21">
    <location>
        <position position="129"/>
    </location>
    <ligand>
        <name>substrate</name>
    </ligand>
</feature>
<evidence type="ECO:0000313" key="26">
    <source>
        <dbReference type="Proteomes" id="UP001199260"/>
    </source>
</evidence>
<evidence type="ECO:0000256" key="15">
    <source>
        <dbReference type="ARBA" id="ARBA00022989"/>
    </source>
</evidence>
<evidence type="ECO:0000256" key="5">
    <source>
        <dbReference type="ARBA" id="ARBA00022475"/>
    </source>
</evidence>
<feature type="binding site" evidence="21">
    <location>
        <begin position="61"/>
        <end position="65"/>
    </location>
    <ligand>
        <name>substrate</name>
    </ligand>
</feature>
<keyword evidence="16 24" id="KW-0443">Lipid metabolism</keyword>
<evidence type="ECO:0000256" key="18">
    <source>
        <dbReference type="ARBA" id="ARBA00023209"/>
    </source>
</evidence>
<dbReference type="Pfam" id="PF01219">
    <property type="entry name" value="DAGK_prokar"/>
    <property type="match status" value="1"/>
</dbReference>
<evidence type="ECO:0000256" key="16">
    <source>
        <dbReference type="ARBA" id="ARBA00023098"/>
    </source>
</evidence>
<evidence type="ECO:0000256" key="8">
    <source>
        <dbReference type="ARBA" id="ARBA00022679"/>
    </source>
</evidence>
<dbReference type="CDD" id="cd14264">
    <property type="entry name" value="DAGK_IM"/>
    <property type="match status" value="1"/>
</dbReference>
<feature type="transmembrane region" description="Helical" evidence="24">
    <location>
        <begin position="86"/>
        <end position="106"/>
    </location>
</feature>
<keyword evidence="12 24" id="KW-0418">Kinase</keyword>
<feature type="binding site" evidence="22">
    <location>
        <begin position="116"/>
        <end position="118"/>
    </location>
    <ligand>
        <name>ATP</name>
        <dbReference type="ChEBI" id="CHEBI:30616"/>
    </ligand>
</feature>
<comment type="cofactor">
    <cofactor evidence="23">
        <name>Mg(2+)</name>
        <dbReference type="ChEBI" id="CHEBI:18420"/>
    </cofactor>
    <text evidence="23">Mn(2+), Zn(2+), Cd(2+) and Co(2+) support activity to lesser extents.</text>
</comment>
<evidence type="ECO:0000256" key="9">
    <source>
        <dbReference type="ARBA" id="ARBA00022692"/>
    </source>
</evidence>
<keyword evidence="11 22" id="KW-0547">Nucleotide-binding</keyword>
<protein>
    <recommendedName>
        <fullName evidence="4 24">Diacylglycerol kinase</fullName>
        <ecNumber evidence="3 24">2.7.1.107</ecNumber>
    </recommendedName>
</protein>
<comment type="similarity">
    <text evidence="2 24">Belongs to the bacterial diacylglycerol kinase family.</text>
</comment>
<feature type="active site" description="Proton acceptor" evidence="20">
    <location>
        <position position="100"/>
    </location>
</feature>
<feature type="binding site" evidence="21">
    <location>
        <begin position="54"/>
        <end position="57"/>
    </location>
    <ligand>
        <name>substrate</name>
    </ligand>
</feature>
<feature type="binding site" evidence="21">
    <location>
        <position position="100"/>
    </location>
    <ligand>
        <name>substrate</name>
    </ligand>
</feature>
<keyword evidence="7 24" id="KW-0997">Cell inner membrane</keyword>
<evidence type="ECO:0000256" key="2">
    <source>
        <dbReference type="ARBA" id="ARBA00005967"/>
    </source>
</evidence>
<dbReference type="PANTHER" id="PTHR34299:SF1">
    <property type="entry name" value="DIACYLGLYCEROL KINASE"/>
    <property type="match status" value="1"/>
</dbReference>
<evidence type="ECO:0000256" key="10">
    <source>
        <dbReference type="ARBA" id="ARBA00022723"/>
    </source>
</evidence>